<dbReference type="InterPro" id="IPR052945">
    <property type="entry name" value="Mitotic_Regulator"/>
</dbReference>
<feature type="compositionally biased region" description="Polar residues" evidence="1">
    <location>
        <begin position="398"/>
        <end position="407"/>
    </location>
</feature>
<dbReference type="PANTHER" id="PTHR43628:SF11">
    <property type="entry name" value="PROTEIN DSF2"/>
    <property type="match status" value="1"/>
</dbReference>
<feature type="compositionally biased region" description="Basic and acidic residues" evidence="1">
    <location>
        <begin position="449"/>
        <end position="472"/>
    </location>
</feature>
<gene>
    <name evidence="2" type="ORF">L873DRAFT_1827507</name>
</gene>
<feature type="compositionally biased region" description="Basic and acidic residues" evidence="1">
    <location>
        <begin position="105"/>
        <end position="120"/>
    </location>
</feature>
<evidence type="ECO:0000313" key="3">
    <source>
        <dbReference type="Proteomes" id="UP000276215"/>
    </source>
</evidence>
<dbReference type="Pfam" id="PF08238">
    <property type="entry name" value="Sel1"/>
    <property type="match status" value="3"/>
</dbReference>
<feature type="compositionally biased region" description="Basic and acidic residues" evidence="1">
    <location>
        <begin position="369"/>
        <end position="383"/>
    </location>
</feature>
<feature type="compositionally biased region" description="Low complexity" evidence="1">
    <location>
        <begin position="89"/>
        <end position="102"/>
    </location>
</feature>
<dbReference type="SMART" id="SM00671">
    <property type="entry name" value="SEL1"/>
    <property type="match status" value="4"/>
</dbReference>
<feature type="region of interest" description="Disordered" evidence="1">
    <location>
        <begin position="698"/>
        <end position="798"/>
    </location>
</feature>
<dbReference type="SUPFAM" id="SSF81901">
    <property type="entry name" value="HCP-like"/>
    <property type="match status" value="1"/>
</dbReference>
<accession>A0A3N4JXJ5</accession>
<evidence type="ECO:0000313" key="2">
    <source>
        <dbReference type="EMBL" id="RPB00851.1"/>
    </source>
</evidence>
<sequence length="992" mass="107684">MPSPTFRPNHAAGEYTPQVSPLDDLINRGRMLQKQMGSERAGSAGLNPITVHRSLRRAGSNPGTLRALARSPSVGKTPEVEKGGQWGNAVATATSATTTTPTLEVRGDRRLATPAPEDRPTSSYPRISTISDATSDDGKSDRDSIMSGETNVRDSNFTLISGFLNPVRNPPNLQQIQGRHEIREQDVERSSLKPVIVEHIKDERQRREAERMRPGPGPGDVSARGGPRVDNQPKGTIAQRRAPEDRQRGPPGPQGPVGPLGPDGRQRGPGGRQRSPEERQRGPPGPPGPDSRQRGPGGRQHSPDQRQRGPLGPSGPQGPDGRPRGPDERHRGRGQDQRDMAVQDNTSAYARSRSQPPPRNRRPPGRQPLEAEKQFPMRKDSKDLTLVIPTGPPGPPTQAVQPSQPVQTYIPYRQDSRSSPSGYSAPSRQGSAESGKFPLPMRQGSGERLYPHRNDSRGSDRRFYPRSPRREDSDDSVTKYLPYRQGSGDVGFQRPSRTDSLESVNRSYSPQLVPNPRTASPAQAPSSIFPMISDFRASSPDSIGAESSLTFGPPNASLNRNPSVPYGGPDGHDMTRSGSQSSFRSDAPSVYSVGGTLLQKPTFNFSRPLSSRPSFDSERPSPSLDIPQRLSPEQSPMFPDEQSLPTPVSMSGDFAEDAEGPVSTYIYSKFALPRGRELERNSIIFQGAANGYPGQVVYQQTHSSGTPLGSSTTTVNRPPSPSSPPRAFLQPAPPPRDPKRSPQTQTGHPPSLSPRTGLLTPTVETRGRSVTVVSPHSPRTPNSRSNSSQPPSATMSPDEHVQLGIDLHESGSLQESTYHLRLAAKAGHPTGMLLFALACRHGWGMKANQKEGVMWLKKVTELASSEVADDEQAGGSVDYIEKKGRRAQFALSIYELGVSHMNGWGTEKDQGLALRCFEIAGKWGDPDALSEAGFCYANSVGCKKDLKKSAKFYRMAEAKGVNMVGNSWIWKDKYLDAEEKAAKKNSAGGKKK</sequence>
<feature type="compositionally biased region" description="Low complexity" evidence="1">
    <location>
        <begin position="774"/>
        <end position="792"/>
    </location>
</feature>
<evidence type="ECO:0008006" key="4">
    <source>
        <dbReference type="Google" id="ProtNLM"/>
    </source>
</evidence>
<feature type="region of interest" description="Disordered" evidence="1">
    <location>
        <begin position="184"/>
        <end position="656"/>
    </location>
</feature>
<dbReference type="AlphaFoldDB" id="A0A3N4JXJ5"/>
<name>A0A3N4JXJ5_9PEZI</name>
<organism evidence="2 3">
    <name type="scientific">Choiromyces venosus 120613-1</name>
    <dbReference type="NCBI Taxonomy" id="1336337"/>
    <lineage>
        <taxon>Eukaryota</taxon>
        <taxon>Fungi</taxon>
        <taxon>Dikarya</taxon>
        <taxon>Ascomycota</taxon>
        <taxon>Pezizomycotina</taxon>
        <taxon>Pezizomycetes</taxon>
        <taxon>Pezizales</taxon>
        <taxon>Tuberaceae</taxon>
        <taxon>Choiromyces</taxon>
    </lineage>
</organism>
<dbReference type="InterPro" id="IPR011990">
    <property type="entry name" value="TPR-like_helical_dom_sf"/>
</dbReference>
<dbReference type="PANTHER" id="PTHR43628">
    <property type="entry name" value="ACTIVATOR OF C KINASE PROTEIN 1-RELATED"/>
    <property type="match status" value="1"/>
</dbReference>
<feature type="compositionally biased region" description="Polar residues" evidence="1">
    <location>
        <begin position="121"/>
        <end position="133"/>
    </location>
</feature>
<dbReference type="GO" id="GO:0032153">
    <property type="term" value="C:cell division site"/>
    <property type="evidence" value="ECO:0007669"/>
    <property type="project" value="TreeGrafter"/>
</dbReference>
<feature type="compositionally biased region" description="Low complexity" evidence="1">
    <location>
        <begin position="701"/>
        <end position="714"/>
    </location>
</feature>
<feature type="compositionally biased region" description="Basic and acidic residues" evidence="1">
    <location>
        <begin position="184"/>
        <end position="213"/>
    </location>
</feature>
<dbReference type="OrthoDB" id="2384430at2759"/>
<reference evidence="2 3" key="1">
    <citation type="journal article" date="2018" name="Nat. Ecol. Evol.">
        <title>Pezizomycetes genomes reveal the molecular basis of ectomycorrhizal truffle lifestyle.</title>
        <authorList>
            <person name="Murat C."/>
            <person name="Payen T."/>
            <person name="Noel B."/>
            <person name="Kuo A."/>
            <person name="Morin E."/>
            <person name="Chen J."/>
            <person name="Kohler A."/>
            <person name="Krizsan K."/>
            <person name="Balestrini R."/>
            <person name="Da Silva C."/>
            <person name="Montanini B."/>
            <person name="Hainaut M."/>
            <person name="Levati E."/>
            <person name="Barry K.W."/>
            <person name="Belfiori B."/>
            <person name="Cichocki N."/>
            <person name="Clum A."/>
            <person name="Dockter R.B."/>
            <person name="Fauchery L."/>
            <person name="Guy J."/>
            <person name="Iotti M."/>
            <person name="Le Tacon F."/>
            <person name="Lindquist E.A."/>
            <person name="Lipzen A."/>
            <person name="Malagnac F."/>
            <person name="Mello A."/>
            <person name="Molinier V."/>
            <person name="Miyauchi S."/>
            <person name="Poulain J."/>
            <person name="Riccioni C."/>
            <person name="Rubini A."/>
            <person name="Sitrit Y."/>
            <person name="Splivallo R."/>
            <person name="Traeger S."/>
            <person name="Wang M."/>
            <person name="Zifcakova L."/>
            <person name="Wipf D."/>
            <person name="Zambonelli A."/>
            <person name="Paolocci F."/>
            <person name="Nowrousian M."/>
            <person name="Ottonello S."/>
            <person name="Baldrian P."/>
            <person name="Spatafora J.W."/>
            <person name="Henrissat B."/>
            <person name="Nagy L.G."/>
            <person name="Aury J.M."/>
            <person name="Wincker P."/>
            <person name="Grigoriev I.V."/>
            <person name="Bonfante P."/>
            <person name="Martin F.M."/>
        </authorList>
    </citation>
    <scope>NUCLEOTIDE SEQUENCE [LARGE SCALE GENOMIC DNA]</scope>
    <source>
        <strain evidence="2 3">120613-1</strain>
    </source>
</reference>
<dbReference type="Gene3D" id="1.25.40.10">
    <property type="entry name" value="Tetratricopeptide repeat domain"/>
    <property type="match status" value="1"/>
</dbReference>
<evidence type="ECO:0000256" key="1">
    <source>
        <dbReference type="SAM" id="MobiDB-lite"/>
    </source>
</evidence>
<dbReference type="Proteomes" id="UP000276215">
    <property type="component" value="Unassembled WGS sequence"/>
</dbReference>
<feature type="compositionally biased region" description="Polar residues" evidence="1">
    <location>
        <begin position="539"/>
        <end position="562"/>
    </location>
</feature>
<feature type="region of interest" description="Disordered" evidence="1">
    <location>
        <begin position="1"/>
        <end position="22"/>
    </location>
</feature>
<dbReference type="EMBL" id="ML120377">
    <property type="protein sequence ID" value="RPB00851.1"/>
    <property type="molecule type" value="Genomic_DNA"/>
</dbReference>
<feature type="region of interest" description="Disordered" evidence="1">
    <location>
        <begin position="54"/>
        <end position="150"/>
    </location>
</feature>
<feature type="compositionally biased region" description="Polar residues" evidence="1">
    <location>
        <begin position="599"/>
        <end position="614"/>
    </location>
</feature>
<feature type="compositionally biased region" description="Basic and acidic residues" evidence="1">
    <location>
        <begin position="321"/>
        <end position="341"/>
    </location>
</feature>
<feature type="compositionally biased region" description="Polar residues" evidence="1">
    <location>
        <begin position="501"/>
        <end position="526"/>
    </location>
</feature>
<protein>
    <recommendedName>
        <fullName evidence="4">HCP-like protein</fullName>
    </recommendedName>
</protein>
<dbReference type="STRING" id="1336337.A0A3N4JXJ5"/>
<dbReference type="GO" id="GO:0010972">
    <property type="term" value="P:negative regulation of G2/M transition of mitotic cell cycle"/>
    <property type="evidence" value="ECO:0007669"/>
    <property type="project" value="TreeGrafter"/>
</dbReference>
<feature type="compositionally biased region" description="Low complexity" evidence="1">
    <location>
        <begin position="417"/>
        <end position="428"/>
    </location>
</feature>
<dbReference type="InterPro" id="IPR006597">
    <property type="entry name" value="Sel1-like"/>
</dbReference>
<keyword evidence="3" id="KW-1185">Reference proteome</keyword>
<proteinExistence type="predicted"/>